<dbReference type="InterPro" id="IPR016181">
    <property type="entry name" value="Acyl_CoA_acyltransferase"/>
</dbReference>
<protein>
    <recommendedName>
        <fullName evidence="1">BioF2-like acetyltransferase domain-containing protein</fullName>
    </recommendedName>
</protein>
<evidence type="ECO:0000259" key="1">
    <source>
        <dbReference type="Pfam" id="PF13480"/>
    </source>
</evidence>
<name>A0A1E3H7A0_9HYPH</name>
<dbReference type="SUPFAM" id="SSF55729">
    <property type="entry name" value="Acyl-CoA N-acyltransferases (Nat)"/>
    <property type="match status" value="1"/>
</dbReference>
<dbReference type="EMBL" id="MCRJ01000022">
    <property type="protein sequence ID" value="ODN71381.1"/>
    <property type="molecule type" value="Genomic_DNA"/>
</dbReference>
<dbReference type="Proteomes" id="UP000094622">
    <property type="component" value="Unassembled WGS sequence"/>
</dbReference>
<comment type="caution">
    <text evidence="2">The sequence shown here is derived from an EMBL/GenBank/DDBJ whole genome shotgun (WGS) entry which is preliminary data.</text>
</comment>
<dbReference type="AlphaFoldDB" id="A0A1E3H7A0"/>
<evidence type="ECO:0000313" key="2">
    <source>
        <dbReference type="EMBL" id="ODN71381.1"/>
    </source>
</evidence>
<reference evidence="2 3" key="1">
    <citation type="submission" date="2016-07" db="EMBL/GenBank/DDBJ databases">
        <title>Draft Genome Sequence of Methylobrevis pamukkalensis PK2.</title>
        <authorList>
            <person name="Vasilenko O.V."/>
            <person name="Doronina N.V."/>
            <person name="Shmareva M.N."/>
            <person name="Tarlachkov S.V."/>
            <person name="Mustakhimov I."/>
            <person name="Trotsenko Y.A."/>
        </authorList>
    </citation>
    <scope>NUCLEOTIDE SEQUENCE [LARGE SCALE GENOMIC DNA]</scope>
    <source>
        <strain evidence="2 3">PK2</strain>
    </source>
</reference>
<organism evidence="2 3">
    <name type="scientific">Methylobrevis pamukkalensis</name>
    <dbReference type="NCBI Taxonomy" id="1439726"/>
    <lineage>
        <taxon>Bacteria</taxon>
        <taxon>Pseudomonadati</taxon>
        <taxon>Pseudomonadota</taxon>
        <taxon>Alphaproteobacteria</taxon>
        <taxon>Hyphomicrobiales</taxon>
        <taxon>Pleomorphomonadaceae</taxon>
        <taxon>Methylobrevis</taxon>
    </lineage>
</organism>
<evidence type="ECO:0000313" key="3">
    <source>
        <dbReference type="Proteomes" id="UP000094622"/>
    </source>
</evidence>
<gene>
    <name evidence="2" type="ORF">A6302_01245</name>
</gene>
<keyword evidence="3" id="KW-1185">Reference proteome</keyword>
<feature type="domain" description="BioF2-like acetyltransferase" evidence="1">
    <location>
        <begin position="202"/>
        <end position="347"/>
    </location>
</feature>
<proteinExistence type="predicted"/>
<dbReference type="Pfam" id="PF13480">
    <property type="entry name" value="Acetyltransf_6"/>
    <property type="match status" value="1"/>
</dbReference>
<dbReference type="InterPro" id="IPR038740">
    <property type="entry name" value="BioF2-like_GNAT_dom"/>
</dbReference>
<sequence>MLSNDAMPDSRPAVDWTETLLTERSTAAGTMDPATLNMRVFDRADDAELWVAWDQIESYGHLTVFQSRFFMERFLKVVAPASGATPAVVVACDAHGRPQVIAPFVRLRRQGVTVLELADLDLCDYAAPLLGPAAQFDVAGAIALWQRILAALPRADVVRMKKMPPQIGPLPNPFVLLPGVAEMGVTTAVVPMAGTDITKSSAYKDAAGKIRKMKREGDYAFEVVTDPDEISKIIDVMIAQRHDRCAELGQHSNLDHPAIGGFFKELAMAGAADGRTSVTATKYDGQYIATFLGYVHRGRFNGIITAMGCDSFRRYSPGLCNMVATQEYWKNAGLDVFDIGVGAHSYKTRFGGTGLELSEYQQALTLRGFLLAFEAKIRRRGRQFLEQHPDLNRRIRRLLHK</sequence>
<dbReference type="RefSeq" id="WP_069306215.1">
    <property type="nucleotide sequence ID" value="NZ_MCRJ01000022.1"/>
</dbReference>
<accession>A0A1E3H7A0</accession>